<evidence type="ECO:0000313" key="4">
    <source>
        <dbReference type="Proteomes" id="UP000626982"/>
    </source>
</evidence>
<dbReference type="Proteomes" id="UP000626982">
    <property type="component" value="Unassembled WGS sequence"/>
</dbReference>
<evidence type="ECO:0000313" key="3">
    <source>
        <dbReference type="EMBL" id="GGN88347.1"/>
    </source>
</evidence>
<feature type="transmembrane region" description="Helical" evidence="2">
    <location>
        <begin position="37"/>
        <end position="57"/>
    </location>
</feature>
<accession>A0ABQ2KPM7</accession>
<evidence type="ECO:0000256" key="2">
    <source>
        <dbReference type="SAM" id="Phobius"/>
    </source>
</evidence>
<comment type="caution">
    <text evidence="3">The sequence shown here is derived from an EMBL/GenBank/DDBJ whole genome shotgun (WGS) entry which is preliminary data.</text>
</comment>
<feature type="region of interest" description="Disordered" evidence="1">
    <location>
        <begin position="1"/>
        <end position="31"/>
    </location>
</feature>
<evidence type="ECO:0000256" key="1">
    <source>
        <dbReference type="SAM" id="MobiDB-lite"/>
    </source>
</evidence>
<evidence type="ECO:0008006" key="5">
    <source>
        <dbReference type="Google" id="ProtNLM"/>
    </source>
</evidence>
<protein>
    <recommendedName>
        <fullName evidence="5">Flp pilus-assembly TadE/G-like</fullName>
    </recommendedName>
</protein>
<dbReference type="RefSeq" id="WP_188718526.1">
    <property type="nucleotide sequence ID" value="NZ_BAABBD010000003.1"/>
</dbReference>
<name>A0ABQ2KPM7_9MICO</name>
<sequence length="340" mass="34483">MSSRMPEFQMPPDRAPGEVLETTPGSGTVERPRRTRLVVGIIAAVAIMLAAGGSVLAQRMAREARAADIEAVTTLAQAYLDAIEEGRAADATELAPVEGDASLLLDAVLGGAERISGTEVGAVEVDGDVASVRVAYRAWSGAVERSLDAARVGAGWVLTTSLAEPVAIRDEPALGIAPSIRGIPLALDGSSLLYPGAYGTDPHVAALWAYEPARVVVDGVPGGQPFGVVLSPRGSSPEAQLEIAAAHLAACQADGSCPLADGALTGQRSLSVLALGEDGGMTVRISTAALRSGEQAPAQLAIDVRGTVAEDGTPAWTCRGPVGDADADGAELAPCRGEAP</sequence>
<keyword evidence="2" id="KW-1133">Transmembrane helix</keyword>
<proteinExistence type="predicted"/>
<gene>
    <name evidence="3" type="ORF">GCM10010968_23860</name>
</gene>
<keyword evidence="2" id="KW-0472">Membrane</keyword>
<dbReference type="EMBL" id="BMLM01000002">
    <property type="protein sequence ID" value="GGN88347.1"/>
    <property type="molecule type" value="Genomic_DNA"/>
</dbReference>
<organism evidence="3 4">
    <name type="scientific">Agrococcus terreus</name>
    <dbReference type="NCBI Taxonomy" id="574649"/>
    <lineage>
        <taxon>Bacteria</taxon>
        <taxon>Bacillati</taxon>
        <taxon>Actinomycetota</taxon>
        <taxon>Actinomycetes</taxon>
        <taxon>Micrococcales</taxon>
        <taxon>Microbacteriaceae</taxon>
        <taxon>Agrococcus</taxon>
    </lineage>
</organism>
<reference evidence="4" key="1">
    <citation type="journal article" date="2019" name="Int. J. Syst. Evol. Microbiol.">
        <title>The Global Catalogue of Microorganisms (GCM) 10K type strain sequencing project: providing services to taxonomists for standard genome sequencing and annotation.</title>
        <authorList>
            <consortium name="The Broad Institute Genomics Platform"/>
            <consortium name="The Broad Institute Genome Sequencing Center for Infectious Disease"/>
            <person name="Wu L."/>
            <person name="Ma J."/>
        </authorList>
    </citation>
    <scope>NUCLEOTIDE SEQUENCE [LARGE SCALE GENOMIC DNA]</scope>
    <source>
        <strain evidence="4">CGMCC 1.6960</strain>
    </source>
</reference>
<keyword evidence="4" id="KW-1185">Reference proteome</keyword>
<keyword evidence="2" id="KW-0812">Transmembrane</keyword>